<dbReference type="EMBL" id="FNCV01000023">
    <property type="protein sequence ID" value="SDH91689.1"/>
    <property type="molecule type" value="Genomic_DNA"/>
</dbReference>
<keyword evidence="3" id="KW-1185">Reference proteome</keyword>
<dbReference type="STRING" id="83401.SAMN05421742_1231"/>
<name>A0A1G8GBC1_9PROT</name>
<feature type="region of interest" description="Disordered" evidence="1">
    <location>
        <begin position="50"/>
        <end position="71"/>
    </location>
</feature>
<proteinExistence type="predicted"/>
<accession>A0A1G8GBC1</accession>
<protein>
    <submittedName>
        <fullName evidence="2">Uncharacterized protein</fullName>
    </submittedName>
</protein>
<evidence type="ECO:0000313" key="2">
    <source>
        <dbReference type="EMBL" id="SDH91689.1"/>
    </source>
</evidence>
<evidence type="ECO:0000313" key="3">
    <source>
        <dbReference type="Proteomes" id="UP000217076"/>
    </source>
</evidence>
<organism evidence="2 3">
    <name type="scientific">Roseospirillum parvum</name>
    <dbReference type="NCBI Taxonomy" id="83401"/>
    <lineage>
        <taxon>Bacteria</taxon>
        <taxon>Pseudomonadati</taxon>
        <taxon>Pseudomonadota</taxon>
        <taxon>Alphaproteobacteria</taxon>
        <taxon>Rhodospirillales</taxon>
        <taxon>Rhodospirillaceae</taxon>
        <taxon>Roseospirillum</taxon>
    </lineage>
</organism>
<evidence type="ECO:0000256" key="1">
    <source>
        <dbReference type="SAM" id="MobiDB-lite"/>
    </source>
</evidence>
<reference evidence="3" key="1">
    <citation type="submission" date="2016-10" db="EMBL/GenBank/DDBJ databases">
        <authorList>
            <person name="Varghese N."/>
            <person name="Submissions S."/>
        </authorList>
    </citation>
    <scope>NUCLEOTIDE SEQUENCE [LARGE SCALE GENOMIC DNA]</scope>
    <source>
        <strain evidence="3">930I</strain>
    </source>
</reference>
<dbReference type="AlphaFoldDB" id="A0A1G8GBC1"/>
<gene>
    <name evidence="2" type="ORF">SAMN05421742_1231</name>
</gene>
<dbReference type="Proteomes" id="UP000217076">
    <property type="component" value="Unassembled WGS sequence"/>
</dbReference>
<sequence>MTVAGNIRFAAERTPDGHADHFWALALAIEAARSPVTEYDYTPAVPAGSVDGGRRISLGPPPDEDDLGADPLDVIAGGRFGGF</sequence>